<feature type="coiled-coil region" evidence="1">
    <location>
        <begin position="59"/>
        <end position="93"/>
    </location>
</feature>
<evidence type="ECO:0000313" key="3">
    <source>
        <dbReference type="EMBL" id="UUP18085.1"/>
    </source>
</evidence>
<organism evidence="3 4">
    <name type="scientific">Nitratireductor thuwali</name>
    <dbReference type="NCBI Taxonomy" id="2267699"/>
    <lineage>
        <taxon>Bacteria</taxon>
        <taxon>Pseudomonadati</taxon>
        <taxon>Pseudomonadota</taxon>
        <taxon>Alphaproteobacteria</taxon>
        <taxon>Hyphomicrobiales</taxon>
        <taxon>Phyllobacteriaceae</taxon>
        <taxon>Nitratireductor</taxon>
    </lineage>
</organism>
<protein>
    <submittedName>
        <fullName evidence="3">Uncharacterized protein</fullName>
    </submittedName>
</protein>
<evidence type="ECO:0000256" key="1">
    <source>
        <dbReference type="SAM" id="Coils"/>
    </source>
</evidence>
<dbReference type="Proteomes" id="UP001342418">
    <property type="component" value="Chromosome"/>
</dbReference>
<evidence type="ECO:0000256" key="2">
    <source>
        <dbReference type="SAM" id="SignalP"/>
    </source>
</evidence>
<keyword evidence="2" id="KW-0732">Signal</keyword>
<sequence>MQNLFAVILALGALIFSGEVRAQAAQRFQLEQTESGYLRMDTQTGAISICKDRSGQIVCTLAADEHAAYENELEALRERVADLEARVAALEGASARGESSELPTDEEFEQTLGLMERFFRRFMDIVKGLEEETQPGQHSPEPGRT</sequence>
<feature type="signal peptide" evidence="2">
    <location>
        <begin position="1"/>
        <end position="22"/>
    </location>
</feature>
<keyword evidence="4" id="KW-1185">Reference proteome</keyword>
<dbReference type="EMBL" id="CP030941">
    <property type="protein sequence ID" value="UUP18085.1"/>
    <property type="molecule type" value="Genomic_DNA"/>
</dbReference>
<keyword evidence="1" id="KW-0175">Coiled coil</keyword>
<feature type="chain" id="PRO_5047154734" evidence="2">
    <location>
        <begin position="23"/>
        <end position="145"/>
    </location>
</feature>
<proteinExistence type="predicted"/>
<gene>
    <name evidence="3" type="ORF">NTH_02565</name>
</gene>
<name>A0ABY5MLX6_9HYPH</name>
<accession>A0ABY5MLX6</accession>
<evidence type="ECO:0000313" key="4">
    <source>
        <dbReference type="Proteomes" id="UP001342418"/>
    </source>
</evidence>
<reference evidence="3 4" key="1">
    <citation type="submission" date="2018-07" db="EMBL/GenBank/DDBJ databases">
        <title>Genome sequence of Nitratireductor thuwali#1536.</title>
        <authorList>
            <person name="Michoud G."/>
            <person name="Merlino G."/>
            <person name="Sefrji F.O."/>
            <person name="Daffonchio D."/>
        </authorList>
    </citation>
    <scope>NUCLEOTIDE SEQUENCE [LARGE SCALE GENOMIC DNA]</scope>
    <source>
        <strain evidence="4">Nit1536</strain>
    </source>
</reference>